<dbReference type="OrthoDB" id="495902at2"/>
<name>A0A1U7I099_9CHRO</name>
<gene>
    <name evidence="8" type="ORF">NIES1031_01505</name>
</gene>
<dbReference type="PANTHER" id="PTHR33452">
    <property type="entry name" value="OXIDOREDUCTASE CATD-RELATED"/>
    <property type="match status" value="1"/>
</dbReference>
<feature type="transmembrane region" description="Helical" evidence="7">
    <location>
        <begin position="46"/>
        <end position="66"/>
    </location>
</feature>
<reference evidence="8 9" key="1">
    <citation type="submission" date="2016-11" db="EMBL/GenBank/DDBJ databases">
        <title>Draft Genome Sequences of Nine Cyanobacterial Strains from Diverse Habitats.</title>
        <authorList>
            <person name="Zhu T."/>
            <person name="Hou S."/>
            <person name="Lu X."/>
            <person name="Hess W.R."/>
        </authorList>
    </citation>
    <scope>NUCLEOTIDE SEQUENCE [LARGE SCALE GENOMIC DNA]</scope>
    <source>
        <strain evidence="8 9">5.2 s.c.1</strain>
    </source>
</reference>
<feature type="transmembrane region" description="Helical" evidence="7">
    <location>
        <begin position="72"/>
        <end position="91"/>
    </location>
</feature>
<dbReference type="InterPro" id="IPR032808">
    <property type="entry name" value="DoxX"/>
</dbReference>
<evidence type="ECO:0000313" key="8">
    <source>
        <dbReference type="EMBL" id="OKH29287.1"/>
    </source>
</evidence>
<protein>
    <submittedName>
        <fullName evidence="8">DoxX family protein</fullName>
    </submittedName>
</protein>
<dbReference type="PANTHER" id="PTHR33452:SF1">
    <property type="entry name" value="INNER MEMBRANE PROTEIN YPHA-RELATED"/>
    <property type="match status" value="1"/>
</dbReference>
<keyword evidence="4 7" id="KW-0812">Transmembrane</keyword>
<evidence type="ECO:0000256" key="1">
    <source>
        <dbReference type="ARBA" id="ARBA00004651"/>
    </source>
</evidence>
<keyword evidence="9" id="KW-1185">Reference proteome</keyword>
<comment type="similarity">
    <text evidence="2">Belongs to the DoxX family.</text>
</comment>
<dbReference type="GO" id="GO:0005886">
    <property type="term" value="C:plasma membrane"/>
    <property type="evidence" value="ECO:0007669"/>
    <property type="project" value="UniProtKB-SubCell"/>
</dbReference>
<evidence type="ECO:0000256" key="4">
    <source>
        <dbReference type="ARBA" id="ARBA00022692"/>
    </source>
</evidence>
<comment type="caution">
    <text evidence="8">The sequence shown here is derived from an EMBL/GenBank/DDBJ whole genome shotgun (WGS) entry which is preliminary data.</text>
</comment>
<comment type="subcellular location">
    <subcellularLocation>
        <location evidence="1">Cell membrane</location>
        <topology evidence="1">Multi-pass membrane protein</topology>
    </subcellularLocation>
</comment>
<dbReference type="Proteomes" id="UP000185984">
    <property type="component" value="Unassembled WGS sequence"/>
</dbReference>
<keyword evidence="6 7" id="KW-0472">Membrane</keyword>
<accession>A0A1U7I099</accession>
<dbReference type="AlphaFoldDB" id="A0A1U7I099"/>
<organism evidence="8 9">
    <name type="scientific">Chroogloeocystis siderophila 5.2 s.c.1</name>
    <dbReference type="NCBI Taxonomy" id="247279"/>
    <lineage>
        <taxon>Bacteria</taxon>
        <taxon>Bacillati</taxon>
        <taxon>Cyanobacteriota</taxon>
        <taxon>Cyanophyceae</taxon>
        <taxon>Oscillatoriophycideae</taxon>
        <taxon>Chroococcales</taxon>
        <taxon>Chroococcaceae</taxon>
        <taxon>Chroogloeocystis</taxon>
    </lineage>
</organism>
<evidence type="ECO:0000256" key="3">
    <source>
        <dbReference type="ARBA" id="ARBA00022475"/>
    </source>
</evidence>
<evidence type="ECO:0000256" key="2">
    <source>
        <dbReference type="ARBA" id="ARBA00006679"/>
    </source>
</evidence>
<dbReference type="InterPro" id="IPR051907">
    <property type="entry name" value="DoxX-like_oxidoreductase"/>
</dbReference>
<keyword evidence="3" id="KW-1003">Cell membrane</keyword>
<keyword evidence="5 7" id="KW-1133">Transmembrane helix</keyword>
<dbReference type="Pfam" id="PF07681">
    <property type="entry name" value="DoxX"/>
    <property type="match status" value="1"/>
</dbReference>
<feature type="transmembrane region" description="Helical" evidence="7">
    <location>
        <begin position="6"/>
        <end position="25"/>
    </location>
</feature>
<evidence type="ECO:0000256" key="6">
    <source>
        <dbReference type="ARBA" id="ARBA00023136"/>
    </source>
</evidence>
<proteinExistence type="inferred from homology"/>
<feature type="transmembrane region" description="Helical" evidence="7">
    <location>
        <begin position="103"/>
        <end position="122"/>
    </location>
</feature>
<evidence type="ECO:0000256" key="7">
    <source>
        <dbReference type="SAM" id="Phobius"/>
    </source>
</evidence>
<dbReference type="RefSeq" id="WP_073547765.1">
    <property type="nucleotide sequence ID" value="NZ_CAWMVK010000001.1"/>
</dbReference>
<sequence length="129" mass="13795">MDFIPLAARVFLSVIFLRSGINKIFGFAGTQGFMASAGIPEGLTGFLLVGSIVLELLGALSVILGYKARWGAIALIVFLVPTTLIFHTNFAEDMQINQFLKNLGLIGGLLMVVYFGSGPLSVDGRKDLT</sequence>
<dbReference type="EMBL" id="MRCC01000001">
    <property type="protein sequence ID" value="OKH29287.1"/>
    <property type="molecule type" value="Genomic_DNA"/>
</dbReference>
<dbReference type="STRING" id="247279.NIES1031_01505"/>
<evidence type="ECO:0000313" key="9">
    <source>
        <dbReference type="Proteomes" id="UP000185984"/>
    </source>
</evidence>
<evidence type="ECO:0000256" key="5">
    <source>
        <dbReference type="ARBA" id="ARBA00022989"/>
    </source>
</evidence>